<dbReference type="AlphaFoldDB" id="A0AAU9PE33"/>
<dbReference type="GO" id="GO:0006508">
    <property type="term" value="P:proteolysis"/>
    <property type="evidence" value="ECO:0007669"/>
    <property type="project" value="UniProtKB-KW"/>
</dbReference>
<keyword evidence="2" id="KW-0645">Protease</keyword>
<evidence type="ECO:0000256" key="4">
    <source>
        <dbReference type="SAM" id="MobiDB-lite"/>
    </source>
</evidence>
<comment type="caution">
    <text evidence="6">The sequence shown here is derived from an EMBL/GenBank/DDBJ whole genome shotgun (WGS) entry which is preliminary data.</text>
</comment>
<dbReference type="InterPro" id="IPR003653">
    <property type="entry name" value="Peptidase_C48_C"/>
</dbReference>
<evidence type="ECO:0000256" key="2">
    <source>
        <dbReference type="ARBA" id="ARBA00022670"/>
    </source>
</evidence>
<organism evidence="6 7">
    <name type="scientific">Lactuca virosa</name>
    <dbReference type="NCBI Taxonomy" id="75947"/>
    <lineage>
        <taxon>Eukaryota</taxon>
        <taxon>Viridiplantae</taxon>
        <taxon>Streptophyta</taxon>
        <taxon>Embryophyta</taxon>
        <taxon>Tracheophyta</taxon>
        <taxon>Spermatophyta</taxon>
        <taxon>Magnoliopsida</taxon>
        <taxon>eudicotyledons</taxon>
        <taxon>Gunneridae</taxon>
        <taxon>Pentapetalae</taxon>
        <taxon>asterids</taxon>
        <taxon>campanulids</taxon>
        <taxon>Asterales</taxon>
        <taxon>Asteraceae</taxon>
        <taxon>Cichorioideae</taxon>
        <taxon>Cichorieae</taxon>
        <taxon>Lactucinae</taxon>
        <taxon>Lactuca</taxon>
    </lineage>
</organism>
<reference evidence="6 7" key="1">
    <citation type="submission" date="2022-01" db="EMBL/GenBank/DDBJ databases">
        <authorList>
            <person name="Xiong W."/>
            <person name="Schranz E."/>
        </authorList>
    </citation>
    <scope>NUCLEOTIDE SEQUENCE [LARGE SCALE GENOMIC DNA]</scope>
</reference>
<evidence type="ECO:0000259" key="5">
    <source>
        <dbReference type="Pfam" id="PF02902"/>
    </source>
</evidence>
<dbReference type="Pfam" id="PF02902">
    <property type="entry name" value="Peptidase_C48"/>
    <property type="match status" value="1"/>
</dbReference>
<dbReference type="GO" id="GO:0008234">
    <property type="term" value="F:cysteine-type peptidase activity"/>
    <property type="evidence" value="ECO:0007669"/>
    <property type="project" value="InterPro"/>
</dbReference>
<evidence type="ECO:0000313" key="7">
    <source>
        <dbReference type="Proteomes" id="UP001157418"/>
    </source>
</evidence>
<dbReference type="Gene3D" id="3.40.395.10">
    <property type="entry name" value="Adenoviral Proteinase, Chain A"/>
    <property type="match status" value="1"/>
</dbReference>
<feature type="region of interest" description="Disordered" evidence="4">
    <location>
        <begin position="342"/>
        <end position="361"/>
    </location>
</feature>
<name>A0AAU9PE33_9ASTR</name>
<accession>A0AAU9PE33</accession>
<sequence length="516" mass="57581">MQCSNSQSISRVQVSTFIDISLIAKPPDSPKFSPLASSPCTLPSNPLPTPPCHLCMDTSPPTSPVVDNSSSPTPTTSPTFEHPPSPTPTPLHIKDPPPLTPYSTPTLDPTPPTPPTMPSHLMVTRAKAGIFKLRHIADLSQVTRYATTDPNGLKSALKPNNEPIRVMADATELMLPFYVRYVNWTLNHEESPPRQHSPVRNSPPVVASPPPRQDSPVRNSPPVVASPPRRKMYKSETYLTESATYASSSQHPEIERTYTSCDTSTKVVKKKKTSTKALVKRLLGVVADLSSKVDRVLQKKDEPNTRFVEEEEEEEMINEDEEEAYYHGTQFEYGGLEGEVGRTPTHGEPSSDVGEHHSKTVTPIGWPQRKRAVAWYQRTPFTVILFVINVVGAHWFMAVLHLDTWKVDIYDSTRPMDYFSKYLTGGEFKSFGDSIISELDAIEYWNDFPVGHKDKAKVEFIDVVDAPQQEYSLDRGDCGVSVCMFMEMIVSGVPVKISTASRDARFLYKHKMTNII</sequence>
<evidence type="ECO:0000256" key="1">
    <source>
        <dbReference type="ARBA" id="ARBA00005234"/>
    </source>
</evidence>
<proteinExistence type="inferred from homology"/>
<protein>
    <recommendedName>
        <fullName evidence="5">Ubiquitin-like protease family profile domain-containing protein</fullName>
    </recommendedName>
</protein>
<evidence type="ECO:0000256" key="3">
    <source>
        <dbReference type="ARBA" id="ARBA00022801"/>
    </source>
</evidence>
<dbReference type="InterPro" id="IPR038765">
    <property type="entry name" value="Papain-like_cys_pep_sf"/>
</dbReference>
<comment type="similarity">
    <text evidence="1">Belongs to the peptidase C48 family.</text>
</comment>
<feature type="region of interest" description="Disordered" evidence="4">
    <location>
        <begin position="25"/>
        <end position="115"/>
    </location>
</feature>
<keyword evidence="7" id="KW-1185">Reference proteome</keyword>
<dbReference type="EMBL" id="CAKMRJ010005634">
    <property type="protein sequence ID" value="CAH1448597.1"/>
    <property type="molecule type" value="Genomic_DNA"/>
</dbReference>
<dbReference type="SUPFAM" id="SSF54001">
    <property type="entry name" value="Cysteine proteinases"/>
    <property type="match status" value="1"/>
</dbReference>
<dbReference type="Proteomes" id="UP001157418">
    <property type="component" value="Unassembled WGS sequence"/>
</dbReference>
<feature type="compositionally biased region" description="Low complexity" evidence="4">
    <location>
        <begin position="58"/>
        <end position="80"/>
    </location>
</feature>
<evidence type="ECO:0000313" key="6">
    <source>
        <dbReference type="EMBL" id="CAH1448597.1"/>
    </source>
</evidence>
<gene>
    <name evidence="6" type="ORF">LVIROSA_LOCUS34129</name>
</gene>
<feature type="compositionally biased region" description="Polar residues" evidence="4">
    <location>
        <begin position="35"/>
        <end position="44"/>
    </location>
</feature>
<feature type="region of interest" description="Disordered" evidence="4">
    <location>
        <begin position="189"/>
        <end position="232"/>
    </location>
</feature>
<keyword evidence="3" id="KW-0378">Hydrolase</keyword>
<feature type="domain" description="Ubiquitin-like protease family profile" evidence="5">
    <location>
        <begin position="381"/>
        <end position="499"/>
    </location>
</feature>